<evidence type="ECO:0000256" key="1">
    <source>
        <dbReference type="SAM" id="MobiDB-lite"/>
    </source>
</evidence>
<reference evidence="3" key="1">
    <citation type="submission" date="2018-05" db="EMBL/GenBank/DDBJ databases">
        <title>Genome Sequencing of selected type strains of the family Eggerthellaceae.</title>
        <authorList>
            <person name="Danylec N."/>
            <person name="Stoll D.A."/>
            <person name="Doetsch A."/>
            <person name="Huch M."/>
        </authorList>
    </citation>
    <scope>NUCLEOTIDE SEQUENCE [LARGE SCALE GENOMIC DNA]</scope>
    <source>
        <strain evidence="3">DSM 24851</strain>
    </source>
</reference>
<sequence length="346" mass="35419">MTKKLEGTVRTARRRRRGSLRPALTGLTVFSLTCLVLGSAVYAAAVPGLVMSSDTVAAAVQAPASPAAGSQRIMASILSGLIGGSASDGEGASGEGAAEGDAASSGGSGGVASIGGLSSLTSIVGGSLQGAGDLSSDDGAEQPEDSSGAHDSNADNGDSSQGDASDGDHDQGQDPSPENPGGDETPEPTPEPDPGPTPEEEAEYHDNLVGYANGLNDYVARIAESRAYFEGGWNAPVLSLSSGSIESMYVQSQVLCSDVMGAWGSLQDAMAYKDDSQWQPAAEDLIRMYMLLVRYSEGLMAAWGAAVDASSHDELLAYWPQIVGTIEEAQQYLDEFNKMADAGVAL</sequence>
<feature type="region of interest" description="Disordered" evidence="1">
    <location>
        <begin position="85"/>
        <end position="109"/>
    </location>
</feature>
<comment type="caution">
    <text evidence="2">The sequence shown here is derived from an EMBL/GenBank/DDBJ whole genome shotgun (WGS) entry which is preliminary data.</text>
</comment>
<feature type="compositionally biased region" description="Acidic residues" evidence="1">
    <location>
        <begin position="135"/>
        <end position="144"/>
    </location>
</feature>
<name>A0A3N0AW40_9ACTN</name>
<proteinExistence type="predicted"/>
<gene>
    <name evidence="2" type="ORF">DMP06_08645</name>
</gene>
<dbReference type="AlphaFoldDB" id="A0A3N0AW40"/>
<evidence type="ECO:0000313" key="2">
    <source>
        <dbReference type="EMBL" id="RNL38784.1"/>
    </source>
</evidence>
<organism evidence="2 3">
    <name type="scientific">Slackia equolifaciens</name>
    <dbReference type="NCBI Taxonomy" id="498718"/>
    <lineage>
        <taxon>Bacteria</taxon>
        <taxon>Bacillati</taxon>
        <taxon>Actinomycetota</taxon>
        <taxon>Coriobacteriia</taxon>
        <taxon>Eggerthellales</taxon>
        <taxon>Eggerthellaceae</taxon>
        <taxon>Slackia</taxon>
    </lineage>
</organism>
<dbReference type="EMBL" id="QIBX01000016">
    <property type="protein sequence ID" value="RNL38784.1"/>
    <property type="molecule type" value="Genomic_DNA"/>
</dbReference>
<protein>
    <submittedName>
        <fullName evidence="2">Uncharacterized protein</fullName>
    </submittedName>
</protein>
<keyword evidence="3" id="KW-1185">Reference proteome</keyword>
<dbReference type="RefSeq" id="WP_123209336.1">
    <property type="nucleotide sequence ID" value="NZ_JBHTHO010000005.1"/>
</dbReference>
<feature type="compositionally biased region" description="Pro residues" evidence="1">
    <location>
        <begin position="187"/>
        <end position="197"/>
    </location>
</feature>
<feature type="region of interest" description="Disordered" evidence="1">
    <location>
        <begin position="128"/>
        <end position="201"/>
    </location>
</feature>
<dbReference type="Proteomes" id="UP000269591">
    <property type="component" value="Unassembled WGS sequence"/>
</dbReference>
<feature type="compositionally biased region" description="Low complexity" evidence="1">
    <location>
        <begin position="85"/>
        <end position="105"/>
    </location>
</feature>
<accession>A0A3N0AW40</accession>
<feature type="compositionally biased region" description="Low complexity" evidence="1">
    <location>
        <begin position="155"/>
        <end position="164"/>
    </location>
</feature>
<evidence type="ECO:0000313" key="3">
    <source>
        <dbReference type="Proteomes" id="UP000269591"/>
    </source>
</evidence>